<organism evidence="8 9">
    <name type="scientific">Hwanghaeella grinnelliae</name>
    <dbReference type="NCBI Taxonomy" id="2500179"/>
    <lineage>
        <taxon>Bacteria</taxon>
        <taxon>Pseudomonadati</taxon>
        <taxon>Pseudomonadota</taxon>
        <taxon>Alphaproteobacteria</taxon>
        <taxon>Rhodospirillales</taxon>
        <taxon>Rhodospirillaceae</taxon>
        <taxon>Hwanghaeella</taxon>
    </lineage>
</organism>
<dbReference type="InterPro" id="IPR050642">
    <property type="entry name" value="PDH_E1_Alpha_Subunit"/>
</dbReference>
<evidence type="ECO:0000256" key="4">
    <source>
        <dbReference type="ARBA" id="ARBA00025211"/>
    </source>
</evidence>
<evidence type="ECO:0000313" key="8">
    <source>
        <dbReference type="EMBL" id="RVU36964.1"/>
    </source>
</evidence>
<dbReference type="OrthoDB" id="9766715at2"/>
<dbReference type="SUPFAM" id="SSF52518">
    <property type="entry name" value="Thiamin diphosphate-binding fold (THDP-binding)"/>
    <property type="match status" value="1"/>
</dbReference>
<protein>
    <submittedName>
        <fullName evidence="8">Thiamine pyrophosphate-dependent dehydrogenase E1 component subunit alpha</fullName>
    </submittedName>
</protein>
<evidence type="ECO:0000256" key="6">
    <source>
        <dbReference type="SAM" id="MobiDB-lite"/>
    </source>
</evidence>
<reference evidence="9" key="1">
    <citation type="submission" date="2019-01" db="EMBL/GenBank/DDBJ databases">
        <title>Gri0909 isolated from a small marine red alga.</title>
        <authorList>
            <person name="Kim J."/>
            <person name="Jeong S.E."/>
            <person name="Jeon C.O."/>
        </authorList>
    </citation>
    <scope>NUCLEOTIDE SEQUENCE [LARGE SCALE GENOMIC DNA]</scope>
    <source>
        <strain evidence="9">Gri0909</strain>
    </source>
</reference>
<keyword evidence="2" id="KW-0560">Oxidoreductase</keyword>
<accession>A0A3S3UPU8</accession>
<gene>
    <name evidence="8" type="ORF">EOI86_15775</name>
</gene>
<name>A0A3S3UPU8_9PROT</name>
<feature type="compositionally biased region" description="Basic and acidic residues" evidence="6">
    <location>
        <begin position="239"/>
        <end position="255"/>
    </location>
</feature>
<evidence type="ECO:0000256" key="3">
    <source>
        <dbReference type="ARBA" id="ARBA00023052"/>
    </source>
</evidence>
<dbReference type="CDD" id="cd02000">
    <property type="entry name" value="TPP_E1_PDC_ADC_BCADC"/>
    <property type="match status" value="1"/>
</dbReference>
<dbReference type="InterPro" id="IPR001017">
    <property type="entry name" value="DH_E1"/>
</dbReference>
<feature type="domain" description="Dehydrogenase E1 component" evidence="7">
    <location>
        <begin position="4"/>
        <end position="294"/>
    </location>
</feature>
<feature type="region of interest" description="Disordered" evidence="6">
    <location>
        <begin position="235"/>
        <end position="255"/>
    </location>
</feature>
<dbReference type="Proteomes" id="UP000287447">
    <property type="component" value="Unassembled WGS sequence"/>
</dbReference>
<dbReference type="Gene3D" id="3.40.50.970">
    <property type="match status" value="1"/>
</dbReference>
<comment type="function">
    <text evidence="4">The pyruvate dehydrogenase complex catalyzes the overall conversion of pyruvate to acetyl-CoA and CO(2). It contains multiple copies of three enzymatic components: pyruvate dehydrogenase (E1), dihydrolipoamide acetyltransferase (E2) and lipoamide dehydrogenase (E3).</text>
</comment>
<dbReference type="Pfam" id="PF00676">
    <property type="entry name" value="E1_dh"/>
    <property type="match status" value="1"/>
</dbReference>
<comment type="caution">
    <text evidence="8">The sequence shown here is derived from an EMBL/GenBank/DDBJ whole genome shotgun (WGS) entry which is preliminary data.</text>
</comment>
<dbReference type="AlphaFoldDB" id="A0A3S3UPU8"/>
<evidence type="ECO:0000256" key="1">
    <source>
        <dbReference type="ARBA" id="ARBA00001964"/>
    </source>
</evidence>
<dbReference type="EMBL" id="SADE01000002">
    <property type="protein sequence ID" value="RVU36964.1"/>
    <property type="molecule type" value="Genomic_DNA"/>
</dbReference>
<proteinExistence type="predicted"/>
<dbReference type="GO" id="GO:0004739">
    <property type="term" value="F:pyruvate dehydrogenase (acetyl-transferring) activity"/>
    <property type="evidence" value="ECO:0007669"/>
    <property type="project" value="UniProtKB-EC"/>
</dbReference>
<keyword evidence="9" id="KW-1185">Reference proteome</keyword>
<dbReference type="PANTHER" id="PTHR11516">
    <property type="entry name" value="PYRUVATE DEHYDROGENASE E1 COMPONENT, ALPHA SUBUNIT BACTERIAL AND ORGANELLAR"/>
    <property type="match status" value="1"/>
</dbReference>
<dbReference type="GO" id="GO:0006086">
    <property type="term" value="P:pyruvate decarboxylation to acetyl-CoA"/>
    <property type="evidence" value="ECO:0007669"/>
    <property type="project" value="TreeGrafter"/>
</dbReference>
<dbReference type="PANTHER" id="PTHR11516:SF60">
    <property type="entry name" value="PYRUVATE DEHYDROGENASE E1 COMPONENT SUBUNIT ALPHA"/>
    <property type="match status" value="1"/>
</dbReference>
<keyword evidence="3" id="KW-0786">Thiamine pyrophosphate</keyword>
<evidence type="ECO:0000256" key="5">
    <source>
        <dbReference type="ARBA" id="ARBA00051231"/>
    </source>
</evidence>
<comment type="cofactor">
    <cofactor evidence="1">
        <name>thiamine diphosphate</name>
        <dbReference type="ChEBI" id="CHEBI:58937"/>
    </cofactor>
</comment>
<evidence type="ECO:0000256" key="2">
    <source>
        <dbReference type="ARBA" id="ARBA00023002"/>
    </source>
</evidence>
<comment type="catalytic activity">
    <reaction evidence="5">
        <text>N(6)-[(R)-lipoyl]-L-lysyl-[protein] + pyruvate + H(+) = N(6)-[(R)-S(8)-acetyldihydrolipoyl]-L-lysyl-[protein] + CO2</text>
        <dbReference type="Rhea" id="RHEA:19189"/>
        <dbReference type="Rhea" id="RHEA-COMP:10474"/>
        <dbReference type="Rhea" id="RHEA-COMP:10478"/>
        <dbReference type="ChEBI" id="CHEBI:15361"/>
        <dbReference type="ChEBI" id="CHEBI:15378"/>
        <dbReference type="ChEBI" id="CHEBI:16526"/>
        <dbReference type="ChEBI" id="CHEBI:83099"/>
        <dbReference type="ChEBI" id="CHEBI:83111"/>
        <dbReference type="EC" id="1.2.4.1"/>
    </reaction>
</comment>
<evidence type="ECO:0000313" key="9">
    <source>
        <dbReference type="Proteomes" id="UP000287447"/>
    </source>
</evidence>
<dbReference type="InterPro" id="IPR029061">
    <property type="entry name" value="THDP-binding"/>
</dbReference>
<sequence length="314" mass="33286">MERIRAFEETARHAAVEEELVLGAIHLSIGQEAVAVGVTESLRKDDYITSTHRGHGHTLAKGADATAMMKELLGREGGCCGGKGGSMHIADFGVGMLGANGVVSANITIAAGAAHGVKLLGGDQVTVCFFGDGAANRGPFLEGINWAGVFELPILFVCEDNQYSASTKTSDMTSGNVADRARAIGLPVTEIDGNDVEEIATKSAEIIARIRATGKPEFMLAKTYRLDGHTYFDPATYRPEGEADRMRRESDPVSRQRELLQEAGVSETDLDAVRTTATAEMQAALDAAKAAPWPADDTVFNDVQDVGSPAQEAF</sequence>
<evidence type="ECO:0000259" key="7">
    <source>
        <dbReference type="Pfam" id="PF00676"/>
    </source>
</evidence>